<evidence type="ECO:0000313" key="2">
    <source>
        <dbReference type="Proteomes" id="UP000789702"/>
    </source>
</evidence>
<accession>A0ACA9KGA2</accession>
<gene>
    <name evidence="1" type="ORF">DHETER_LOCUS1675</name>
</gene>
<comment type="caution">
    <text evidence="1">The sequence shown here is derived from an EMBL/GenBank/DDBJ whole genome shotgun (WGS) entry which is preliminary data.</text>
</comment>
<evidence type="ECO:0000313" key="1">
    <source>
        <dbReference type="EMBL" id="CAG8470146.1"/>
    </source>
</evidence>
<name>A0ACA9KGA2_9GLOM</name>
<dbReference type="EMBL" id="CAJVPU010001066">
    <property type="protein sequence ID" value="CAG8470146.1"/>
    <property type="molecule type" value="Genomic_DNA"/>
</dbReference>
<reference evidence="1" key="1">
    <citation type="submission" date="2021-06" db="EMBL/GenBank/DDBJ databases">
        <authorList>
            <person name="Kallberg Y."/>
            <person name="Tangrot J."/>
            <person name="Rosling A."/>
        </authorList>
    </citation>
    <scope>NUCLEOTIDE SEQUENCE</scope>
    <source>
        <strain evidence="1">IL203A</strain>
    </source>
</reference>
<proteinExistence type="predicted"/>
<dbReference type="Proteomes" id="UP000789702">
    <property type="component" value="Unassembled WGS sequence"/>
</dbReference>
<keyword evidence="2" id="KW-1185">Reference proteome</keyword>
<sequence>MVCPVIRKRIANTGNLHESAAFIAQFRNGLWNDIKDLLLTVEDPTSLNNAITKAVRCDNRSTASIGVPMQIDTIRFKPLSEEEKKRHRTNNLCLYCGKLGHIIRNCSKKNNAPPRIGALVVTDELSGKEVTQSQ</sequence>
<organism evidence="1 2">
    <name type="scientific">Dentiscutata heterogama</name>
    <dbReference type="NCBI Taxonomy" id="1316150"/>
    <lineage>
        <taxon>Eukaryota</taxon>
        <taxon>Fungi</taxon>
        <taxon>Fungi incertae sedis</taxon>
        <taxon>Mucoromycota</taxon>
        <taxon>Glomeromycotina</taxon>
        <taxon>Glomeromycetes</taxon>
        <taxon>Diversisporales</taxon>
        <taxon>Gigasporaceae</taxon>
        <taxon>Dentiscutata</taxon>
    </lineage>
</organism>
<protein>
    <submittedName>
        <fullName evidence="1">98_t:CDS:1</fullName>
    </submittedName>
</protein>